<name>D8MB50_BLAHO</name>
<dbReference type="GO" id="GO:0002161">
    <property type="term" value="F:aminoacyl-tRNA deacylase activity"/>
    <property type="evidence" value="ECO:0007669"/>
    <property type="project" value="InterPro"/>
</dbReference>
<keyword evidence="2" id="KW-1185">Reference proteome</keyword>
<dbReference type="AlphaFoldDB" id="D8MB50"/>
<dbReference type="GeneID" id="24923340"/>
<dbReference type="RefSeq" id="XP_012899337.1">
    <property type="nucleotide sequence ID" value="XM_013043883.1"/>
</dbReference>
<dbReference type="PANTHER" id="PTHR30411">
    <property type="entry name" value="CYTOPLASMIC PROTEIN"/>
    <property type="match status" value="1"/>
</dbReference>
<protein>
    <recommendedName>
        <fullName evidence="3">YbaK/aminoacyl-tRNA synthetase-associated domain-containing protein</fullName>
    </recommendedName>
</protein>
<dbReference type="InParanoid" id="D8MB50"/>
<organism evidence="1">
    <name type="scientific">Blastocystis hominis</name>
    <dbReference type="NCBI Taxonomy" id="12968"/>
    <lineage>
        <taxon>Eukaryota</taxon>
        <taxon>Sar</taxon>
        <taxon>Stramenopiles</taxon>
        <taxon>Bigyra</taxon>
        <taxon>Opalozoa</taxon>
        <taxon>Opalinata</taxon>
        <taxon>Blastocystidae</taxon>
        <taxon>Blastocystis</taxon>
    </lineage>
</organism>
<evidence type="ECO:0000313" key="1">
    <source>
        <dbReference type="EMBL" id="CBK25289.2"/>
    </source>
</evidence>
<dbReference type="OrthoDB" id="1058301at2759"/>
<dbReference type="InterPro" id="IPR036754">
    <property type="entry name" value="YbaK/aa-tRNA-synt-asso_dom_sf"/>
</dbReference>
<dbReference type="EMBL" id="FN668690">
    <property type="protein sequence ID" value="CBK25289.2"/>
    <property type="molecule type" value="Genomic_DNA"/>
</dbReference>
<evidence type="ECO:0008006" key="3">
    <source>
        <dbReference type="Google" id="ProtNLM"/>
    </source>
</evidence>
<accession>D8MB50</accession>
<dbReference type="Gene3D" id="3.90.960.10">
    <property type="entry name" value="YbaK/aminoacyl-tRNA synthetase-associated domain"/>
    <property type="match status" value="1"/>
</dbReference>
<sequence>MSYELSGFRHNAVTPFGMLRPVPIILSKSITEIPEQGIYLGGGEVDLKLWINIPEFMKLYEPFVLDCTIPKEGKSEEKEAFE</sequence>
<proteinExistence type="predicted"/>
<evidence type="ECO:0000313" key="2">
    <source>
        <dbReference type="Proteomes" id="UP000008312"/>
    </source>
</evidence>
<reference evidence="1" key="1">
    <citation type="submission" date="2010-02" db="EMBL/GenBank/DDBJ databases">
        <title>Sequencing and annotation of the Blastocystis hominis genome.</title>
        <authorList>
            <person name="Wincker P."/>
        </authorList>
    </citation>
    <scope>NUCLEOTIDE SEQUENCE</scope>
    <source>
        <strain evidence="1">Singapore isolate B</strain>
    </source>
</reference>
<gene>
    <name evidence="1" type="ORF">GSBLH_T00007216001</name>
</gene>
<dbReference type="CDD" id="cd04332">
    <property type="entry name" value="YbaK_like"/>
    <property type="match status" value="1"/>
</dbReference>
<dbReference type="PANTHER" id="PTHR30411:SF4">
    <property type="entry name" value="YBAK_AMINOACYL-TRNA SYNTHETASE-ASSOCIATED DOMAIN-CONTAINING PROTEIN"/>
    <property type="match status" value="1"/>
</dbReference>
<dbReference type="SUPFAM" id="SSF55826">
    <property type="entry name" value="YbaK/ProRS associated domain"/>
    <property type="match status" value="1"/>
</dbReference>
<dbReference type="Proteomes" id="UP000008312">
    <property type="component" value="Unassembled WGS sequence"/>
</dbReference>
<dbReference type="OMA" id="WINIPEF"/>